<evidence type="ECO:0000313" key="4">
    <source>
        <dbReference type="Proteomes" id="UP000611640"/>
    </source>
</evidence>
<accession>A0A7R7HXI5</accession>
<keyword evidence="2" id="KW-1133">Transmembrane helix</keyword>
<feature type="transmembrane region" description="Helical" evidence="2">
    <location>
        <begin position="209"/>
        <end position="228"/>
    </location>
</feature>
<feature type="transmembrane region" description="Helical" evidence="2">
    <location>
        <begin position="139"/>
        <end position="159"/>
    </location>
</feature>
<feature type="transmembrane region" description="Helical" evidence="2">
    <location>
        <begin position="60"/>
        <end position="78"/>
    </location>
</feature>
<evidence type="ECO:0000256" key="1">
    <source>
        <dbReference type="SAM" id="MobiDB-lite"/>
    </source>
</evidence>
<feature type="transmembrane region" description="Helical" evidence="2">
    <location>
        <begin position="104"/>
        <end position="127"/>
    </location>
</feature>
<sequence length="293" mass="30650">MPRHRGRGQRRRPDLLAQLPAGARWLPAWLPALLFADDPFLFGPRMDWLVSLAGAVDPLPLLLLAATALGLPYAAVAARDDRAGRSPAVAPTTPSGHDRLSSRIFAWLMVTATGGLWLFLAGVLVGAGSSVLAATLSDVAGQLVSLLGPTLGLLTALLASPRRQRRGWWLLAAAVPAGPILVMTALVPSMLIDLVAPPDGVDYADGPPLVAGSILLGSLLGLGMWAWLRRPLGPRRVRAPRPAGPAPAGHDINDRSPTDRAAPNGPGAAVSTRSTPSRIGPERTPRTTSHRGP</sequence>
<gene>
    <name evidence="3" type="ORF">Athai_37200</name>
</gene>
<keyword evidence="4" id="KW-1185">Reference proteome</keyword>
<keyword evidence="2" id="KW-0812">Transmembrane</keyword>
<feature type="transmembrane region" description="Helical" evidence="2">
    <location>
        <begin position="168"/>
        <end position="189"/>
    </location>
</feature>
<feature type="region of interest" description="Disordered" evidence="1">
    <location>
        <begin position="238"/>
        <end position="293"/>
    </location>
</feature>
<dbReference type="EMBL" id="AP023355">
    <property type="protein sequence ID" value="BCJ36217.1"/>
    <property type="molecule type" value="Genomic_DNA"/>
</dbReference>
<evidence type="ECO:0000256" key="2">
    <source>
        <dbReference type="SAM" id="Phobius"/>
    </source>
</evidence>
<dbReference type="KEGG" id="atl:Athai_37200"/>
<organism evidence="3 4">
    <name type="scientific">Actinocatenispora thailandica</name>
    <dbReference type="NCBI Taxonomy" id="227318"/>
    <lineage>
        <taxon>Bacteria</taxon>
        <taxon>Bacillati</taxon>
        <taxon>Actinomycetota</taxon>
        <taxon>Actinomycetes</taxon>
        <taxon>Micromonosporales</taxon>
        <taxon>Micromonosporaceae</taxon>
        <taxon>Actinocatenispora</taxon>
    </lineage>
</organism>
<protein>
    <submittedName>
        <fullName evidence="3">Uncharacterized protein</fullName>
    </submittedName>
</protein>
<proteinExistence type="predicted"/>
<name>A0A7R7HXI5_9ACTN</name>
<evidence type="ECO:0000313" key="3">
    <source>
        <dbReference type="EMBL" id="BCJ36217.1"/>
    </source>
</evidence>
<reference evidence="3 4" key="1">
    <citation type="submission" date="2020-08" db="EMBL/GenBank/DDBJ databases">
        <title>Whole genome shotgun sequence of Actinocatenispora thailandica NBRC 105041.</title>
        <authorList>
            <person name="Komaki H."/>
            <person name="Tamura T."/>
        </authorList>
    </citation>
    <scope>NUCLEOTIDE SEQUENCE [LARGE SCALE GENOMIC DNA]</scope>
    <source>
        <strain evidence="3 4">NBRC 105041</strain>
    </source>
</reference>
<dbReference type="RefSeq" id="WP_203962622.1">
    <property type="nucleotide sequence ID" value="NZ_AP023355.1"/>
</dbReference>
<keyword evidence="2" id="KW-0472">Membrane</keyword>
<dbReference type="AlphaFoldDB" id="A0A7R7HXI5"/>
<dbReference type="Proteomes" id="UP000611640">
    <property type="component" value="Chromosome"/>
</dbReference>